<dbReference type="PROSITE" id="PS00531">
    <property type="entry name" value="RNASE_T2_2"/>
    <property type="match status" value="1"/>
</dbReference>
<dbReference type="Gramene" id="OMO50303">
    <property type="protein sequence ID" value="OMO50303"/>
    <property type="gene ID" value="CCACVL1_30521"/>
</dbReference>
<evidence type="ECO:0000256" key="5">
    <source>
        <dbReference type="SAM" id="SignalP"/>
    </source>
</evidence>
<organism evidence="6 7">
    <name type="scientific">Corchorus capsularis</name>
    <name type="common">Jute</name>
    <dbReference type="NCBI Taxonomy" id="210143"/>
    <lineage>
        <taxon>Eukaryota</taxon>
        <taxon>Viridiplantae</taxon>
        <taxon>Streptophyta</taxon>
        <taxon>Embryophyta</taxon>
        <taxon>Tracheophyta</taxon>
        <taxon>Spermatophyta</taxon>
        <taxon>Magnoliopsida</taxon>
        <taxon>eudicotyledons</taxon>
        <taxon>Gunneridae</taxon>
        <taxon>Pentapetalae</taxon>
        <taxon>rosids</taxon>
        <taxon>malvids</taxon>
        <taxon>Malvales</taxon>
        <taxon>Malvaceae</taxon>
        <taxon>Grewioideae</taxon>
        <taxon>Apeibeae</taxon>
        <taxon>Corchorus</taxon>
    </lineage>
</organism>
<dbReference type="InterPro" id="IPR033130">
    <property type="entry name" value="RNase_T2_His_AS_2"/>
</dbReference>
<evidence type="ECO:0000313" key="7">
    <source>
        <dbReference type="Proteomes" id="UP000188268"/>
    </source>
</evidence>
<dbReference type="GO" id="GO:0003723">
    <property type="term" value="F:RNA binding"/>
    <property type="evidence" value="ECO:0007669"/>
    <property type="project" value="InterPro"/>
</dbReference>
<dbReference type="PROSITE" id="PS00530">
    <property type="entry name" value="RNASE_T2_1"/>
    <property type="match status" value="1"/>
</dbReference>
<gene>
    <name evidence="6" type="ORF">CCACVL1_30521</name>
</gene>
<proteinExistence type="inferred from homology"/>
<keyword evidence="3" id="KW-0456">Lyase</keyword>
<dbReference type="GO" id="GO:0005576">
    <property type="term" value="C:extracellular region"/>
    <property type="evidence" value="ECO:0007669"/>
    <property type="project" value="TreeGrafter"/>
</dbReference>
<comment type="similarity">
    <text evidence="1 4">Belongs to the RNase T2 family.</text>
</comment>
<evidence type="ECO:0000256" key="2">
    <source>
        <dbReference type="ARBA" id="ARBA00022722"/>
    </source>
</evidence>
<dbReference type="Proteomes" id="UP000188268">
    <property type="component" value="Unassembled WGS sequence"/>
</dbReference>
<keyword evidence="2" id="KW-0378">Hydrolase</keyword>
<name>A0A1R3FWT2_COCAP</name>
<accession>A0A1R3FWT2</accession>
<keyword evidence="7" id="KW-1185">Reference proteome</keyword>
<feature type="signal peptide" evidence="5">
    <location>
        <begin position="1"/>
        <end position="22"/>
    </location>
</feature>
<evidence type="ECO:0000256" key="4">
    <source>
        <dbReference type="RuleBase" id="RU004328"/>
    </source>
</evidence>
<dbReference type="PANTHER" id="PTHR11240">
    <property type="entry name" value="RIBONUCLEASE T2"/>
    <property type="match status" value="1"/>
</dbReference>
<dbReference type="GO" id="GO:0006401">
    <property type="term" value="P:RNA catabolic process"/>
    <property type="evidence" value="ECO:0007669"/>
    <property type="project" value="TreeGrafter"/>
</dbReference>
<dbReference type="InterPro" id="IPR001568">
    <property type="entry name" value="RNase_T2-like"/>
</dbReference>
<dbReference type="AlphaFoldDB" id="A0A1R3FWT2"/>
<dbReference type="Pfam" id="PF00445">
    <property type="entry name" value="Ribonuclease_T2"/>
    <property type="match status" value="1"/>
</dbReference>
<dbReference type="InterPro" id="IPR018188">
    <property type="entry name" value="RNase_T2_His_AS_1"/>
</dbReference>
<evidence type="ECO:0000256" key="3">
    <source>
        <dbReference type="ARBA" id="ARBA00023239"/>
    </source>
</evidence>
<keyword evidence="2" id="KW-0540">Nuclease</keyword>
<evidence type="ECO:0000256" key="1">
    <source>
        <dbReference type="ARBA" id="ARBA00007469"/>
    </source>
</evidence>
<reference evidence="6 7" key="1">
    <citation type="submission" date="2013-09" db="EMBL/GenBank/DDBJ databases">
        <title>Corchorus capsularis genome sequencing.</title>
        <authorList>
            <person name="Alam M."/>
            <person name="Haque M.S."/>
            <person name="Islam M.S."/>
            <person name="Emdad E.M."/>
            <person name="Islam M.M."/>
            <person name="Ahmed B."/>
            <person name="Halim A."/>
            <person name="Hossen Q.M.M."/>
            <person name="Hossain M.Z."/>
            <person name="Ahmed R."/>
            <person name="Khan M.M."/>
            <person name="Islam R."/>
            <person name="Rashid M.M."/>
            <person name="Khan S.A."/>
            <person name="Rahman M.S."/>
            <person name="Alam M."/>
        </authorList>
    </citation>
    <scope>NUCLEOTIDE SEQUENCE [LARGE SCALE GENOMIC DNA]</scope>
    <source>
        <strain evidence="7">cv. CVL-1</strain>
        <tissue evidence="6">Whole seedling</tissue>
    </source>
</reference>
<dbReference type="Gene3D" id="3.90.730.10">
    <property type="entry name" value="Ribonuclease T2-like"/>
    <property type="match status" value="1"/>
</dbReference>
<sequence length="233" mass="26289">MQKHYLLLAIAVLASLVVSATSAGFGFYKLSLVWPTSTCNTATCRDDNIPGYFTIHGLWPEFDHDTPVPPYDKANPCTLEKPLEADQIMVHLESIKNELKRMWPNLLSKDDSELWKHEWTKHGMCSDYPTEPKDYFNAALTLAKMIDPLGMGIGFGKTKVEEILRKVHGTWGVYPEILCNTAKGPSLQLQEIRFCYDRAKPPSELRDCPTKVRGTCKKEDVIDIPAPVHVLQS</sequence>
<protein>
    <submittedName>
        <fullName evidence="6">Ribonuclease T2-like protein</fullName>
    </submittedName>
</protein>
<dbReference type="SUPFAM" id="SSF55895">
    <property type="entry name" value="Ribonuclease Rh-like"/>
    <property type="match status" value="1"/>
</dbReference>
<keyword evidence="5" id="KW-0732">Signal</keyword>
<dbReference type="InterPro" id="IPR036430">
    <property type="entry name" value="RNase_T2-like_sf"/>
</dbReference>
<evidence type="ECO:0000313" key="6">
    <source>
        <dbReference type="EMBL" id="OMO50303.1"/>
    </source>
</evidence>
<comment type="caution">
    <text evidence="6">The sequence shown here is derived from an EMBL/GenBank/DDBJ whole genome shotgun (WGS) entry which is preliminary data.</text>
</comment>
<dbReference type="EMBL" id="AWWV01016201">
    <property type="protein sequence ID" value="OMO50303.1"/>
    <property type="molecule type" value="Genomic_DNA"/>
</dbReference>
<dbReference type="GO" id="GO:0033897">
    <property type="term" value="F:ribonuclease T2 activity"/>
    <property type="evidence" value="ECO:0007669"/>
    <property type="project" value="InterPro"/>
</dbReference>
<dbReference type="PANTHER" id="PTHR11240:SF46">
    <property type="entry name" value="INTRACELLULAR RIBONUCLEASE LX-LIKE"/>
    <property type="match status" value="1"/>
</dbReference>
<dbReference type="OMA" id="CTNTKPT"/>
<feature type="chain" id="PRO_5012187379" evidence="5">
    <location>
        <begin position="23"/>
        <end position="233"/>
    </location>
</feature>
<dbReference type="OrthoDB" id="1884050at2759"/>